<keyword evidence="1" id="KW-0812">Transmembrane</keyword>
<organism evidence="3 4">
    <name type="scientific">Alkaliphilus flagellatus</name>
    <dbReference type="NCBI Taxonomy" id="2841507"/>
    <lineage>
        <taxon>Bacteria</taxon>
        <taxon>Bacillati</taxon>
        <taxon>Bacillota</taxon>
        <taxon>Clostridia</taxon>
        <taxon>Peptostreptococcales</taxon>
        <taxon>Natronincolaceae</taxon>
        <taxon>Alkaliphilus</taxon>
    </lineage>
</organism>
<keyword evidence="1" id="KW-0472">Membrane</keyword>
<dbReference type="PANTHER" id="PTHR45726">
    <property type="entry name" value="LEUKOTRIENE A-4 HYDROLASE"/>
    <property type="match status" value="1"/>
</dbReference>
<keyword evidence="1" id="KW-1133">Transmembrane helix</keyword>
<evidence type="ECO:0000313" key="4">
    <source>
        <dbReference type="Proteomes" id="UP000779508"/>
    </source>
</evidence>
<dbReference type="Proteomes" id="UP000779508">
    <property type="component" value="Unassembled WGS sequence"/>
</dbReference>
<dbReference type="Pfam" id="PF01433">
    <property type="entry name" value="Peptidase_M1"/>
    <property type="match status" value="1"/>
</dbReference>
<sequence>MYKMRLGRRVRTLSIILVVFVFSVSIHYIWDMGKVQRVFNTFTKPQQAPQYTINAVFDENDMIVRGEQRIYYENTSNQVMKDLYFHLYPNAFKNNNSAPFEASDMVRAYPNGFDKGWIELMSVMEGGKEINYKIIGDGSTNLRVTPKIPVKPGTSIELTMDFEVKLPNSIGRMGYGENTVNIANWYPILSVFDKNGWNLDPYYSIGDPFYSDIAEYNVTMIIPDKYELATTGNILKVSSNDKKKTYKINANNVRDFTMILSEKFTIDRGNVDGTEVISYTIGGLKNEQALKYGMEALEIFNRVFGKYPYKQLSIVASDFFIGGMEYPNLVMISQSLYEMKEDLALEYVIAHEVAHQWWYGIIGNNEVAEPWLDEALTEHATLMYFEEKYGAHIEEEIYEKMVKAQYKDFVRHGYNKDDKGILRSLKEFDSSIEYSSIVYSKGAMFIKELRQEMGDEAFLKALREYFDTYKFKNATTKDFYDIMQKNTNKDLKNEFSKWLNKNME</sequence>
<reference evidence="3 4" key="1">
    <citation type="submission" date="2021-06" db="EMBL/GenBank/DDBJ databases">
        <authorList>
            <person name="Sun Q."/>
            <person name="Li D."/>
        </authorList>
    </citation>
    <scope>NUCLEOTIDE SEQUENCE [LARGE SCALE GENOMIC DNA]</scope>
    <source>
        <strain evidence="3 4">MSJ-5</strain>
    </source>
</reference>
<feature type="domain" description="Peptidase M1 membrane alanine aminopeptidase" evidence="2">
    <location>
        <begin position="290"/>
        <end position="498"/>
    </location>
</feature>
<dbReference type="InterPro" id="IPR014782">
    <property type="entry name" value="Peptidase_M1_dom"/>
</dbReference>
<proteinExistence type="predicted"/>
<comment type="caution">
    <text evidence="3">The sequence shown here is derived from an EMBL/GenBank/DDBJ whole genome shotgun (WGS) entry which is preliminary data.</text>
</comment>
<evidence type="ECO:0000313" key="3">
    <source>
        <dbReference type="EMBL" id="MBU5676356.1"/>
    </source>
</evidence>
<evidence type="ECO:0000259" key="2">
    <source>
        <dbReference type="Pfam" id="PF01433"/>
    </source>
</evidence>
<accession>A0ABS6G1J7</accession>
<dbReference type="CDD" id="cd09604">
    <property type="entry name" value="M1_APN_like"/>
    <property type="match status" value="1"/>
</dbReference>
<gene>
    <name evidence="3" type="ORF">KQI88_08005</name>
</gene>
<dbReference type="InterPro" id="IPR034015">
    <property type="entry name" value="M1_LTA4H"/>
</dbReference>
<keyword evidence="4" id="KW-1185">Reference proteome</keyword>
<dbReference type="PANTHER" id="PTHR45726:SF3">
    <property type="entry name" value="LEUKOTRIENE A-4 HYDROLASE"/>
    <property type="match status" value="1"/>
</dbReference>
<name>A0ABS6G1J7_9FIRM</name>
<feature type="transmembrane region" description="Helical" evidence="1">
    <location>
        <begin position="12"/>
        <end position="30"/>
    </location>
</feature>
<evidence type="ECO:0000256" key="1">
    <source>
        <dbReference type="SAM" id="Phobius"/>
    </source>
</evidence>
<dbReference type="EMBL" id="JAHLQK010000003">
    <property type="protein sequence ID" value="MBU5676356.1"/>
    <property type="molecule type" value="Genomic_DNA"/>
</dbReference>
<protein>
    <submittedName>
        <fullName evidence="3">M1 family metallopeptidase</fullName>
    </submittedName>
</protein>